<sequence length="67" mass="7420">MEVYKKVRAYIEGSGCGQFAVAQKAGIPQVDFDAMMNGEKTMYADDLRAICLALNVSPEIFIEVDKE</sequence>
<dbReference type="Pfam" id="PF13443">
    <property type="entry name" value="HTH_26"/>
    <property type="match status" value="1"/>
</dbReference>
<keyword evidence="3" id="KW-1185">Reference proteome</keyword>
<organism evidence="2 3">
    <name type="scientific">Hominenteromicrobium mulieris</name>
    <dbReference type="NCBI Taxonomy" id="2885357"/>
    <lineage>
        <taxon>Bacteria</taxon>
        <taxon>Bacillati</taxon>
        <taxon>Bacillota</taxon>
        <taxon>Clostridia</taxon>
        <taxon>Eubacteriales</taxon>
        <taxon>Oscillospiraceae</taxon>
        <taxon>Hominenteromicrobium</taxon>
    </lineage>
</organism>
<feature type="domain" description="HTH cro/C1-type" evidence="1">
    <location>
        <begin position="20"/>
        <end position="63"/>
    </location>
</feature>
<dbReference type="InterPro" id="IPR001387">
    <property type="entry name" value="Cro/C1-type_HTH"/>
</dbReference>
<dbReference type="Proteomes" id="UP001199424">
    <property type="component" value="Unassembled WGS sequence"/>
</dbReference>
<name>A0AAE3AGA9_9FIRM</name>
<dbReference type="GO" id="GO:0003677">
    <property type="term" value="F:DNA binding"/>
    <property type="evidence" value="ECO:0007669"/>
    <property type="project" value="InterPro"/>
</dbReference>
<dbReference type="RefSeq" id="WP_308448788.1">
    <property type="nucleotide sequence ID" value="NZ_JAJEQC010000003.1"/>
</dbReference>
<evidence type="ECO:0000259" key="1">
    <source>
        <dbReference type="Pfam" id="PF13443"/>
    </source>
</evidence>
<dbReference type="Gene3D" id="1.10.260.40">
    <property type="entry name" value="lambda repressor-like DNA-binding domains"/>
    <property type="match status" value="1"/>
</dbReference>
<proteinExistence type="predicted"/>
<evidence type="ECO:0000313" key="2">
    <source>
        <dbReference type="EMBL" id="MCC2136260.1"/>
    </source>
</evidence>
<dbReference type="EMBL" id="JAJEQC010000003">
    <property type="protein sequence ID" value="MCC2136260.1"/>
    <property type="molecule type" value="Genomic_DNA"/>
</dbReference>
<accession>A0AAE3AGA9</accession>
<gene>
    <name evidence="2" type="ORF">LKD31_04415</name>
</gene>
<dbReference type="AlphaFoldDB" id="A0AAE3AGA9"/>
<comment type="caution">
    <text evidence="2">The sequence shown here is derived from an EMBL/GenBank/DDBJ whole genome shotgun (WGS) entry which is preliminary data.</text>
</comment>
<protein>
    <submittedName>
        <fullName evidence="2">Helix-turn-helix transcriptional regulator</fullName>
    </submittedName>
</protein>
<reference evidence="2" key="1">
    <citation type="submission" date="2021-10" db="EMBL/GenBank/DDBJ databases">
        <title>Anaerobic single-cell dispensing facilitates the cultivation of human gut bacteria.</title>
        <authorList>
            <person name="Afrizal A."/>
        </authorList>
    </citation>
    <scope>NUCLEOTIDE SEQUENCE</scope>
    <source>
        <strain evidence="2">CLA-AA-H250</strain>
    </source>
</reference>
<dbReference type="SUPFAM" id="SSF47413">
    <property type="entry name" value="lambda repressor-like DNA-binding domains"/>
    <property type="match status" value="1"/>
</dbReference>
<dbReference type="InterPro" id="IPR010982">
    <property type="entry name" value="Lambda_DNA-bd_dom_sf"/>
</dbReference>
<evidence type="ECO:0000313" key="3">
    <source>
        <dbReference type="Proteomes" id="UP001199424"/>
    </source>
</evidence>